<dbReference type="AlphaFoldDB" id="A0A2P8CD73"/>
<reference evidence="4 5" key="1">
    <citation type="submission" date="2018-03" db="EMBL/GenBank/DDBJ databases">
        <title>Genomic Encyclopedia of Archaeal and Bacterial Type Strains, Phase II (KMG-II): from individual species to whole genera.</title>
        <authorList>
            <person name="Goeker M."/>
        </authorList>
    </citation>
    <scope>NUCLEOTIDE SEQUENCE [LARGE SCALE GENOMIC DNA]</scope>
    <source>
        <strain evidence="4 5">DSM 27267</strain>
    </source>
</reference>
<dbReference type="Gene3D" id="2.60.40.3250">
    <property type="entry name" value="Peptidase M64, N-terminal domain"/>
    <property type="match status" value="1"/>
</dbReference>
<evidence type="ECO:0000259" key="2">
    <source>
        <dbReference type="Pfam" id="PF16217"/>
    </source>
</evidence>
<reference evidence="3 6" key="2">
    <citation type="submission" date="2019-10" db="EMBL/GenBank/DDBJ databases">
        <title>Prolixibacter strains distinguished by the presence of nitrate reductase genes were adept at nitrate-dependent anaerobic corrosion of metallic iron and carbon steel.</title>
        <authorList>
            <person name="Iino T."/>
            <person name="Shono N."/>
            <person name="Ito K."/>
            <person name="Nakamura R."/>
            <person name="Sueoka K."/>
            <person name="Harayama S."/>
            <person name="Ohkuma M."/>
        </authorList>
    </citation>
    <scope>NUCLEOTIDE SEQUENCE [LARGE SCALE GENOMIC DNA]</scope>
    <source>
        <strain evidence="3 6">MIC1-1</strain>
    </source>
</reference>
<sequence>MKNILINILFILLPFSAISSPRFGQYFTDGALRFDYLLAGNNKTVHVFPAATKREKFWSGSHDYLVDTLNLGAYRYRVFDKKSGKLIFSRGFAPLFQEWQTTAEAKKQERSFYQVLRFPFPKNEVSLEIDQRNWDGKFVSVFQTDIDPKNYFIINEAPAKEKVVDIVNSGKPENHVDIAILAEGYTADQMDKFVRDATRMTNYLFTVSPFSENKNKFNVYAVETPSVDSGTDIPGQHVYKNTAFNTTFYTFDVPRYLTTTDMKSVSDAAACVPYDQVIVLVNSVKYGGGGFYNFINVCTADHNLSKLVFVHEFGHGFAGLGDEYYTSTVAYEDYYNLKVEPWEPNLTTLVDFGKKWKDMVAPSTPIPTPRTPEYKNKVGAFEGGGYMSKGVYSPYEDCRMKSNEAPGFCPVCKRAITRVIDTYTK</sequence>
<evidence type="ECO:0000313" key="3">
    <source>
        <dbReference type="EMBL" id="GET21312.1"/>
    </source>
</evidence>
<dbReference type="Pfam" id="PF09471">
    <property type="entry name" value="Peptidase_M64"/>
    <property type="match status" value="2"/>
</dbReference>
<dbReference type="Gene3D" id="3.40.390.10">
    <property type="entry name" value="Collagenase (Catalytic Domain)"/>
    <property type="match status" value="1"/>
</dbReference>
<dbReference type="Proteomes" id="UP000240621">
    <property type="component" value="Unassembled WGS sequence"/>
</dbReference>
<dbReference type="InterPro" id="IPR019026">
    <property type="entry name" value="Peptidase_M64_IgA"/>
</dbReference>
<evidence type="ECO:0000313" key="5">
    <source>
        <dbReference type="Proteomes" id="UP000240621"/>
    </source>
</evidence>
<name>A0A2P8CD73_9BACT</name>
<dbReference type="RefSeq" id="WP_106542459.1">
    <property type="nucleotide sequence ID" value="NZ_BLAU01000001.1"/>
</dbReference>
<feature type="domain" description="Peptidase M64 N-terminal" evidence="2">
    <location>
        <begin position="23"/>
        <end position="142"/>
    </location>
</feature>
<dbReference type="EMBL" id="PYGC01000005">
    <property type="protein sequence ID" value="PSK82872.1"/>
    <property type="molecule type" value="Genomic_DNA"/>
</dbReference>
<dbReference type="OrthoDB" id="127762at2"/>
<accession>A0A2P8CD73</accession>
<feature type="chain" id="PRO_5015156557" evidence="1">
    <location>
        <begin position="20"/>
        <end position="425"/>
    </location>
</feature>
<keyword evidence="6" id="KW-1185">Reference proteome</keyword>
<evidence type="ECO:0000313" key="4">
    <source>
        <dbReference type="EMBL" id="PSK82872.1"/>
    </source>
</evidence>
<evidence type="ECO:0000313" key="6">
    <source>
        <dbReference type="Proteomes" id="UP000396862"/>
    </source>
</evidence>
<dbReference type="InterPro" id="IPR032625">
    <property type="entry name" value="M64_N"/>
</dbReference>
<protein>
    <submittedName>
        <fullName evidence="4">Peptidase M64-like protein</fullName>
    </submittedName>
</protein>
<organism evidence="4 5">
    <name type="scientific">Prolixibacter denitrificans</name>
    <dbReference type="NCBI Taxonomy" id="1541063"/>
    <lineage>
        <taxon>Bacteria</taxon>
        <taxon>Pseudomonadati</taxon>
        <taxon>Bacteroidota</taxon>
        <taxon>Bacteroidia</taxon>
        <taxon>Marinilabiliales</taxon>
        <taxon>Prolixibacteraceae</taxon>
        <taxon>Prolixibacter</taxon>
    </lineage>
</organism>
<dbReference type="Pfam" id="PF16217">
    <property type="entry name" value="M64_N"/>
    <property type="match status" value="1"/>
</dbReference>
<gene>
    <name evidence="4" type="ORF">CLV93_105266</name>
    <name evidence="3" type="ORF">JCM18694_15580</name>
</gene>
<proteinExistence type="predicted"/>
<feature type="signal peptide" evidence="1">
    <location>
        <begin position="1"/>
        <end position="19"/>
    </location>
</feature>
<dbReference type="GO" id="GO:0008237">
    <property type="term" value="F:metallopeptidase activity"/>
    <property type="evidence" value="ECO:0007669"/>
    <property type="project" value="InterPro"/>
</dbReference>
<comment type="caution">
    <text evidence="4">The sequence shown here is derived from an EMBL/GenBank/DDBJ whole genome shotgun (WGS) entry which is preliminary data.</text>
</comment>
<keyword evidence="1" id="KW-0732">Signal</keyword>
<dbReference type="Proteomes" id="UP000396862">
    <property type="component" value="Unassembled WGS sequence"/>
</dbReference>
<dbReference type="InterPro" id="IPR038171">
    <property type="entry name" value="M64_N_sf"/>
</dbReference>
<dbReference type="InterPro" id="IPR024079">
    <property type="entry name" value="MetalloPept_cat_dom_sf"/>
</dbReference>
<evidence type="ECO:0000256" key="1">
    <source>
        <dbReference type="SAM" id="SignalP"/>
    </source>
</evidence>
<dbReference type="EMBL" id="BLAU01000001">
    <property type="protein sequence ID" value="GET21312.1"/>
    <property type="molecule type" value="Genomic_DNA"/>
</dbReference>